<evidence type="ECO:0000313" key="1">
    <source>
        <dbReference type="EMBL" id="CAD2222947.1"/>
    </source>
</evidence>
<organism evidence="1 2">
    <name type="scientific">Angomonas deanei</name>
    <dbReference type="NCBI Taxonomy" id="59799"/>
    <lineage>
        <taxon>Eukaryota</taxon>
        <taxon>Discoba</taxon>
        <taxon>Euglenozoa</taxon>
        <taxon>Kinetoplastea</taxon>
        <taxon>Metakinetoplastina</taxon>
        <taxon>Trypanosomatida</taxon>
        <taxon>Trypanosomatidae</taxon>
        <taxon>Strigomonadinae</taxon>
        <taxon>Angomonas</taxon>
    </lineage>
</organism>
<dbReference type="AlphaFoldDB" id="A0A7G2CUN3"/>
<name>A0A7G2CUN3_9TRYP</name>
<dbReference type="VEuPathDB" id="TriTrypDB:ADEAN_001050300"/>
<evidence type="ECO:0000313" key="2">
    <source>
        <dbReference type="Proteomes" id="UP000515908"/>
    </source>
</evidence>
<gene>
    <name evidence="1" type="ORF">ADEAN_001050300</name>
</gene>
<dbReference type="OrthoDB" id="262785at2759"/>
<dbReference type="Proteomes" id="UP000515908">
    <property type="component" value="Chromosome 29"/>
</dbReference>
<keyword evidence="2" id="KW-1185">Reference proteome</keyword>
<protein>
    <submittedName>
        <fullName evidence="1">Uncharacterized protein</fullName>
    </submittedName>
</protein>
<proteinExistence type="predicted"/>
<accession>A0A7G2CUN3</accession>
<dbReference type="EMBL" id="LR877173">
    <property type="protein sequence ID" value="CAD2222947.1"/>
    <property type="molecule type" value="Genomic_DNA"/>
</dbReference>
<reference evidence="1 2" key="1">
    <citation type="submission" date="2020-08" db="EMBL/GenBank/DDBJ databases">
        <authorList>
            <person name="Newling K."/>
            <person name="Davey J."/>
            <person name="Forrester S."/>
        </authorList>
    </citation>
    <scope>NUCLEOTIDE SEQUENCE [LARGE SCALE GENOMIC DNA]</scope>
    <source>
        <strain evidence="2">Crithidia deanei Carvalho (ATCC PRA-265)</strain>
    </source>
</reference>
<sequence length="833" mass="85247">MTPSTTLHGGEGLATLQVVQDTVTNRPTNVGIGGSSTLFLVPCGVNSATCTDLNTLTVACGNYGQGTTTTTDQVYLGNLQGSGTTTVSGTFTVPYAPNGGGYFVCIPYCSTSSCGGVAHSYTVLASSPAFLTFDAANPGTYSTTPTQPQARQAGTLTFTGTGLTASDEVKVINSNQQCTSTTASLLTNLRLGTLTLVSSTTATVSFIAPDLVTATITGKVCYRRSGSGLWASAYRNAASQVADFTISVMQPTSYTVNTQGASVGSSLSISFVGSGLDGSTDAAFLSSSSASDPCGDATTAEQFTCTMSGTSSPICTVVVDPSNENGAMELAVCYKRAAQTNYAQVSDTLLTLAARNPTFTASPSPIYAGQPSTLTFTGTSLSSTDQLQLIASGGVCGVAAPLTSVTVLSSTEVAAGTQYSFTIVGAADACATVCYYLSSQATWIVARLQTGSGSSSSTEQCNLYISACPIVYSFVGLASGVTPTVRETGRLSFTTTVPSVSAQSVVAAKLVQTANSCVTTPCSNRVACQMDAAATDYIGTVSGARVTFMAGTNSANYIVCVQLNANEAYIPIRLSGSLSTTSEYGFVVGAQNPTLGQSTPTVWRENLGLLQHTFLGTGLETTTDSVLPLSATNMLLADANTGVYVCPTASTSPSTLFAAAAATGSTTSVTFNFTRIPAVTVPSGTVVHLCYVWHTNGVARASYVGAVTVQAAVPSSLTWSNAPSDGYRAGDPVSATVTTTTLTLSTTTDTVFFYRYAASSTPNPNCYCDPTACAGGTLVTLPDDVLTASGSQSMTFRSDRGFTNYDFDAIYVVCYSAAVTGGGEGTYSRAVFP</sequence>